<sequence length="83" mass="9495">MRPLFAVAKSSLITLFYPPLSSSSAQRHRSEVSPTDDGDDKDLQLGFKVWLGHRFDEFTNKLFEITIPELFDDGHREATAMEH</sequence>
<dbReference type="Proteomes" id="UP001327560">
    <property type="component" value="Chromosome 2"/>
</dbReference>
<evidence type="ECO:0000313" key="1">
    <source>
        <dbReference type="EMBL" id="WOK98421.1"/>
    </source>
</evidence>
<proteinExistence type="predicted"/>
<organism evidence="1 2">
    <name type="scientific">Canna indica</name>
    <name type="common">Indian-shot</name>
    <dbReference type="NCBI Taxonomy" id="4628"/>
    <lineage>
        <taxon>Eukaryota</taxon>
        <taxon>Viridiplantae</taxon>
        <taxon>Streptophyta</taxon>
        <taxon>Embryophyta</taxon>
        <taxon>Tracheophyta</taxon>
        <taxon>Spermatophyta</taxon>
        <taxon>Magnoliopsida</taxon>
        <taxon>Liliopsida</taxon>
        <taxon>Zingiberales</taxon>
        <taxon>Cannaceae</taxon>
        <taxon>Canna</taxon>
    </lineage>
</organism>
<dbReference type="EMBL" id="CP136891">
    <property type="protein sequence ID" value="WOK98421.1"/>
    <property type="molecule type" value="Genomic_DNA"/>
</dbReference>
<name>A0AAQ3JYK3_9LILI</name>
<keyword evidence="2" id="KW-1185">Reference proteome</keyword>
<gene>
    <name evidence="1" type="ORF">Cni_G07133</name>
</gene>
<reference evidence="1 2" key="1">
    <citation type="submission" date="2023-10" db="EMBL/GenBank/DDBJ databases">
        <title>Chromosome-scale genome assembly provides insights into flower coloration mechanisms of Canna indica.</title>
        <authorList>
            <person name="Li C."/>
        </authorList>
    </citation>
    <scope>NUCLEOTIDE SEQUENCE [LARGE SCALE GENOMIC DNA]</scope>
    <source>
        <tissue evidence="1">Flower</tissue>
    </source>
</reference>
<accession>A0AAQ3JYK3</accession>
<protein>
    <submittedName>
        <fullName evidence="1">Uncharacterized protein</fullName>
    </submittedName>
</protein>
<evidence type="ECO:0000313" key="2">
    <source>
        <dbReference type="Proteomes" id="UP001327560"/>
    </source>
</evidence>
<dbReference type="AlphaFoldDB" id="A0AAQ3JYK3"/>